<evidence type="ECO:0000313" key="2">
    <source>
        <dbReference type="EMBL" id="EFH63218.1"/>
    </source>
</evidence>
<reference evidence="3" key="3">
    <citation type="journal article" date="2011" name="Nat. Genet.">
        <title>The Arabidopsis lyrata genome sequence and the basis of rapid genome size change.</title>
        <authorList>
            <person name="Hu T.T."/>
            <person name="Pattyn P."/>
            <person name="Bakker E.G."/>
            <person name="Cao J."/>
            <person name="Cheng J.-F."/>
            <person name="Clark R.M."/>
            <person name="Fahlgren N."/>
            <person name="Fawcett J.A."/>
            <person name="Grimwood J."/>
            <person name="Gundlach H."/>
            <person name="Haberer G."/>
            <person name="Hollister J.D."/>
            <person name="Ossowski S."/>
            <person name="Ottilar R.P."/>
            <person name="Salamov A.A."/>
            <person name="Schneeberger K."/>
            <person name="Spannagl M."/>
            <person name="Wang X."/>
            <person name="Yang L."/>
            <person name="Nasrallah M.E."/>
            <person name="Bergelson J."/>
            <person name="Carrington J.C."/>
            <person name="Gaut B.S."/>
            <person name="Schmutz J."/>
            <person name="Mayer K.F.X."/>
            <person name="Van de Peer Y."/>
            <person name="Grigoriev I.V."/>
            <person name="Nordborg M."/>
            <person name="Weigel D."/>
            <person name="Guo Y.-L."/>
        </authorList>
    </citation>
    <scope>NUCLEOTIDE SEQUENCE [LARGE SCALE GENOMIC DNA]</scope>
    <source>
        <strain evidence="3">cv. MN47</strain>
    </source>
</reference>
<dbReference type="EMBL" id="GL348714">
    <property type="protein sequence ID" value="EFH63218.1"/>
    <property type="molecule type" value="Genomic_DNA"/>
</dbReference>
<accession>D7KSF7</accession>
<sequence>MDLYVSRAKIPLKRELRFLRFSFSNLRVILGSRLRQFASRVLRASNRGTEQGFSGLIESHVSDMIFALSLCYHQPESAMVNYIVKQYVVAIEGDTTLVAVESMYVIGKLKMASKTLIGRERRRW</sequence>
<dbReference type="HOGENOM" id="CLU_2029853_0_0_1"/>
<dbReference type="Proteomes" id="UP000008694">
    <property type="component" value="Unassembled WGS sequence"/>
</dbReference>
<proteinExistence type="predicted"/>
<protein>
    <submittedName>
        <fullName evidence="2">Predicted protein</fullName>
    </submittedName>
</protein>
<reference evidence="2" key="1">
    <citation type="submission" date="2009-11" db="EMBL/GenBank/DDBJ databases">
        <authorList>
            <consortium name="US DOE Joint Genome Institute (JGI-PGF)"/>
            <person name="Ottilar R."/>
            <person name="Schmutz J."/>
            <person name="Salamov A."/>
            <person name="Cheng J.F."/>
            <person name="Lucas S."/>
            <person name="Pitluck S."/>
            <person name="Gundlach H."/>
            <person name="Guo Y."/>
            <person name="Haberer G."/>
            <person name="Nasrallah J."/>
            <person name="Mayer K.F.X."/>
            <person name="van de Peer Y."/>
            <person name="Weigel D."/>
            <person name="Grigoriev I.V."/>
        </authorList>
    </citation>
    <scope>NUCLEOTIDE SEQUENCE</scope>
</reference>
<dbReference type="AlphaFoldDB" id="D7KSF7"/>
<name>D7KSF7_ARALL</name>
<gene>
    <name evidence="1" type="ORF">ARALYDRAFT_674666</name>
    <name evidence="2" type="ORF">ARALYDRAFT_675935</name>
</gene>
<reference evidence="2" key="2">
    <citation type="submission" date="2010-06" db="EMBL/GenBank/DDBJ databases">
        <title>The basis of rapid genome size change in Arabidopsis.</title>
        <authorList>
            <consortium name="US DOE Joint Genome Institute (JGI-PGF)"/>
            <person name="Bakker E."/>
            <person name="Bergelson J."/>
            <person name="Cheng J.Fang."/>
            <person name="Clark R.M."/>
            <person name="Fawcett J."/>
            <person name="Gaut B."/>
            <person name="Grigoriev I."/>
            <person name="Gundlach H."/>
            <person name="Guo Y."/>
            <person name="Haberer G."/>
            <person name="Hollister J."/>
            <person name="Hu T.T."/>
            <person name="Mayer K.F.X."/>
            <person name="Nasrallah J."/>
            <person name="Nordborg M."/>
            <person name="Otillar R."/>
            <person name="Pattyn P."/>
            <person name="Schmutz J."/>
            <person name="Spannagl M."/>
            <person name="van de Peer Y."/>
            <person name="Wang X."/>
            <person name="Weigel D."/>
            <person name="Yang L."/>
        </authorList>
    </citation>
    <scope>NUCLEOTIDE SEQUENCE</scope>
</reference>
<dbReference type="Gramene" id="Al_scaffold_0003_3863">
    <property type="protein sequence ID" value="Al_scaffold_0003_3863"/>
    <property type="gene ID" value="Al_scaffold_0003_3863"/>
</dbReference>
<evidence type="ECO:0000313" key="3">
    <source>
        <dbReference type="Proteomes" id="UP000008694"/>
    </source>
</evidence>
<dbReference type="Gramene" id="Al_scaffold_0002_1085">
    <property type="protein sequence ID" value="Al_scaffold_0002_1085"/>
    <property type="gene ID" value="Al_scaffold_0002_1085"/>
</dbReference>
<evidence type="ECO:0000313" key="1">
    <source>
        <dbReference type="EMBL" id="EFH62453.1"/>
    </source>
</evidence>
<keyword evidence="3" id="KW-1185">Reference proteome</keyword>
<organism evidence="3">
    <name type="scientific">Arabidopsis lyrata subsp. lyrata</name>
    <name type="common">Lyre-leaved rock-cress</name>
    <dbReference type="NCBI Taxonomy" id="81972"/>
    <lineage>
        <taxon>Eukaryota</taxon>
        <taxon>Viridiplantae</taxon>
        <taxon>Streptophyta</taxon>
        <taxon>Embryophyta</taxon>
        <taxon>Tracheophyta</taxon>
        <taxon>Spermatophyta</taxon>
        <taxon>Magnoliopsida</taxon>
        <taxon>eudicotyledons</taxon>
        <taxon>Gunneridae</taxon>
        <taxon>Pentapetalae</taxon>
        <taxon>rosids</taxon>
        <taxon>malvids</taxon>
        <taxon>Brassicales</taxon>
        <taxon>Brassicaceae</taxon>
        <taxon>Camelineae</taxon>
        <taxon>Arabidopsis</taxon>
    </lineage>
</organism>
<dbReference type="EMBL" id="GL348715">
    <property type="protein sequence ID" value="EFH62453.1"/>
    <property type="molecule type" value="Genomic_DNA"/>
</dbReference>